<dbReference type="EMBL" id="MU826868">
    <property type="protein sequence ID" value="KAJ7370304.1"/>
    <property type="molecule type" value="Genomic_DNA"/>
</dbReference>
<dbReference type="SUPFAM" id="SSF54511">
    <property type="entry name" value="GFP-like"/>
    <property type="match status" value="1"/>
</dbReference>
<evidence type="ECO:0008006" key="7">
    <source>
        <dbReference type="Google" id="ProtNLM"/>
    </source>
</evidence>
<comment type="caution">
    <text evidence="5">The sequence shown here is derived from an EMBL/GenBank/DDBJ whole genome shotgun (WGS) entry which is preliminary data.</text>
</comment>
<dbReference type="OrthoDB" id="5974228at2759"/>
<evidence type="ECO:0000256" key="4">
    <source>
        <dbReference type="ARBA" id="ARBA00023262"/>
    </source>
</evidence>
<keyword evidence="6" id="KW-1185">Reference proteome</keyword>
<proteinExistence type="inferred from homology"/>
<evidence type="ECO:0000256" key="3">
    <source>
        <dbReference type="ARBA" id="ARBA00023223"/>
    </source>
</evidence>
<dbReference type="InterPro" id="IPR009017">
    <property type="entry name" value="GFP"/>
</dbReference>
<accession>A0A9X0CR08</accession>
<evidence type="ECO:0000256" key="1">
    <source>
        <dbReference type="ARBA" id="ARBA00008949"/>
    </source>
</evidence>
<dbReference type="GO" id="GO:0008218">
    <property type="term" value="P:bioluminescence"/>
    <property type="evidence" value="ECO:0007669"/>
    <property type="project" value="UniProtKB-KW"/>
</dbReference>
<protein>
    <recommendedName>
        <fullName evidence="7">Green fluorescent protein</fullName>
    </recommendedName>
</protein>
<comment type="similarity">
    <text evidence="1">Belongs to the GFP family.</text>
</comment>
<reference evidence="5" key="1">
    <citation type="submission" date="2023-01" db="EMBL/GenBank/DDBJ databases">
        <title>Genome assembly of the deep-sea coral Lophelia pertusa.</title>
        <authorList>
            <person name="Herrera S."/>
            <person name="Cordes E."/>
        </authorList>
    </citation>
    <scope>NUCLEOTIDE SEQUENCE</scope>
    <source>
        <strain evidence="5">USNM1676648</strain>
        <tissue evidence="5">Polyp</tissue>
    </source>
</reference>
<dbReference type="Proteomes" id="UP001163046">
    <property type="component" value="Unassembled WGS sequence"/>
</dbReference>
<sequence>MSKVIAADMKMTYHMDGCVNGHAFTIEGEGTGKPFEGKQTAKLRVTKGGPLPFSLDILSTTFTYGNRCFTSYPADIPDMFKQAFPEGMSWERALTFEDGGCATASAHIRTKKAVKMPMSHFIEHRLVRTNLDKDGTTFQLQEHAVARLPTL</sequence>
<organism evidence="5 6">
    <name type="scientific">Desmophyllum pertusum</name>
    <dbReference type="NCBI Taxonomy" id="174260"/>
    <lineage>
        <taxon>Eukaryota</taxon>
        <taxon>Metazoa</taxon>
        <taxon>Cnidaria</taxon>
        <taxon>Anthozoa</taxon>
        <taxon>Hexacorallia</taxon>
        <taxon>Scleractinia</taxon>
        <taxon>Caryophylliina</taxon>
        <taxon>Caryophylliidae</taxon>
        <taxon>Desmophyllum</taxon>
    </lineage>
</organism>
<keyword evidence="4" id="KW-0599">Photoprotein</keyword>
<dbReference type="InterPro" id="IPR011584">
    <property type="entry name" value="GFP-related"/>
</dbReference>
<evidence type="ECO:0000256" key="2">
    <source>
        <dbReference type="ARBA" id="ARBA00022991"/>
    </source>
</evidence>
<keyword evidence="3" id="KW-0455">Luminescence</keyword>
<dbReference type="Pfam" id="PF01353">
    <property type="entry name" value="GFP"/>
    <property type="match status" value="2"/>
</dbReference>
<gene>
    <name evidence="5" type="ORF">OS493_033099</name>
</gene>
<dbReference type="Gene3D" id="2.40.155.10">
    <property type="entry name" value="Green fluorescent protein"/>
    <property type="match status" value="2"/>
</dbReference>
<evidence type="ECO:0000313" key="6">
    <source>
        <dbReference type="Proteomes" id="UP001163046"/>
    </source>
</evidence>
<keyword evidence="2" id="KW-0157">Chromophore</keyword>
<dbReference type="AlphaFoldDB" id="A0A9X0CR08"/>
<name>A0A9X0CR08_9CNID</name>
<evidence type="ECO:0000313" key="5">
    <source>
        <dbReference type="EMBL" id="KAJ7370304.1"/>
    </source>
</evidence>